<sequence>MKAFMFTGQGCQKEGMGKELYQTFPAAREMFERANSYLGRKITDVMFTGSELELMEAKNTPLAIFIYEVILAQTQQELKPDVVASHSLGEFAALVINKTLTFEDGLNLVLNRALIAQKVFEQFETAMGAVVGLSGSVII</sequence>
<name>A0A5J4QM61_9ZZZZ</name>
<dbReference type="GO" id="GO:0006633">
    <property type="term" value="P:fatty acid biosynthetic process"/>
    <property type="evidence" value="ECO:0007669"/>
    <property type="project" value="TreeGrafter"/>
</dbReference>
<gene>
    <name evidence="6" type="ORF">EZS27_028398</name>
</gene>
<dbReference type="EC" id="2.3.1.39" evidence="1"/>
<evidence type="ECO:0000313" key="6">
    <source>
        <dbReference type="EMBL" id="KAA6322021.1"/>
    </source>
</evidence>
<dbReference type="EMBL" id="SNRY01003150">
    <property type="protein sequence ID" value="KAA6322021.1"/>
    <property type="molecule type" value="Genomic_DNA"/>
</dbReference>
<keyword evidence="2 6" id="KW-0808">Transferase</keyword>
<dbReference type="SUPFAM" id="SSF52151">
    <property type="entry name" value="FabD/lysophospholipase-like"/>
    <property type="match status" value="1"/>
</dbReference>
<dbReference type="AlphaFoldDB" id="A0A5J4QM61"/>
<dbReference type="PANTHER" id="PTHR42681">
    <property type="entry name" value="MALONYL-COA-ACYL CARRIER PROTEIN TRANSACYLASE, MITOCHONDRIAL"/>
    <property type="match status" value="1"/>
</dbReference>
<dbReference type="InterPro" id="IPR016035">
    <property type="entry name" value="Acyl_Trfase/lysoPLipase"/>
</dbReference>
<evidence type="ECO:0000256" key="4">
    <source>
        <dbReference type="ARBA" id="ARBA00048462"/>
    </source>
</evidence>
<evidence type="ECO:0000256" key="3">
    <source>
        <dbReference type="ARBA" id="ARBA00023315"/>
    </source>
</evidence>
<dbReference type="Gene3D" id="3.40.366.10">
    <property type="entry name" value="Malonyl-Coenzyme A Acyl Carrier Protein, domain 2"/>
    <property type="match status" value="1"/>
</dbReference>
<dbReference type="InterPro" id="IPR001227">
    <property type="entry name" value="Ac_transferase_dom_sf"/>
</dbReference>
<dbReference type="InterPro" id="IPR050858">
    <property type="entry name" value="Mal-CoA-ACP_Trans/PKS_FabD"/>
</dbReference>
<accession>A0A5J4QM61</accession>
<evidence type="ECO:0000256" key="1">
    <source>
        <dbReference type="ARBA" id="ARBA00013258"/>
    </source>
</evidence>
<dbReference type="Pfam" id="PF00698">
    <property type="entry name" value="Acyl_transf_1"/>
    <property type="match status" value="1"/>
</dbReference>
<dbReference type="Gene3D" id="3.30.70.250">
    <property type="entry name" value="Malonyl-CoA ACP transacylase, ACP-binding"/>
    <property type="match status" value="1"/>
</dbReference>
<evidence type="ECO:0000259" key="5">
    <source>
        <dbReference type="Pfam" id="PF00698"/>
    </source>
</evidence>
<reference evidence="6" key="1">
    <citation type="submission" date="2019-03" db="EMBL/GenBank/DDBJ databases">
        <title>Single cell metagenomics reveals metabolic interactions within the superorganism composed of flagellate Streblomastix strix and complex community of Bacteroidetes bacteria on its surface.</title>
        <authorList>
            <person name="Treitli S.C."/>
            <person name="Kolisko M."/>
            <person name="Husnik F."/>
            <person name="Keeling P."/>
            <person name="Hampl V."/>
        </authorList>
    </citation>
    <scope>NUCLEOTIDE SEQUENCE</scope>
    <source>
        <strain evidence="6">STM</strain>
    </source>
</reference>
<evidence type="ECO:0000256" key="2">
    <source>
        <dbReference type="ARBA" id="ARBA00022679"/>
    </source>
</evidence>
<feature type="domain" description="Malonyl-CoA:ACP transacylase (MAT)" evidence="5">
    <location>
        <begin position="4"/>
        <end position="119"/>
    </location>
</feature>
<dbReference type="InterPro" id="IPR014043">
    <property type="entry name" value="Acyl_transferase_dom"/>
</dbReference>
<proteinExistence type="predicted"/>
<dbReference type="GO" id="GO:0004314">
    <property type="term" value="F:[acyl-carrier-protein] S-malonyltransferase activity"/>
    <property type="evidence" value="ECO:0007669"/>
    <property type="project" value="UniProtKB-EC"/>
</dbReference>
<keyword evidence="3 6" id="KW-0012">Acyltransferase</keyword>
<dbReference type="PANTHER" id="PTHR42681:SF1">
    <property type="entry name" value="MALONYL-COA-ACYL CARRIER PROTEIN TRANSACYLASE, MITOCHONDRIAL"/>
    <property type="match status" value="1"/>
</dbReference>
<organism evidence="6">
    <name type="scientific">termite gut metagenome</name>
    <dbReference type="NCBI Taxonomy" id="433724"/>
    <lineage>
        <taxon>unclassified sequences</taxon>
        <taxon>metagenomes</taxon>
        <taxon>organismal metagenomes</taxon>
    </lineage>
</organism>
<comment type="caution">
    <text evidence="6">The sequence shown here is derived from an EMBL/GenBank/DDBJ whole genome shotgun (WGS) entry which is preliminary data.</text>
</comment>
<protein>
    <recommendedName>
        <fullName evidence="1">[acyl-carrier-protein] S-malonyltransferase</fullName>
        <ecNumber evidence="1">2.3.1.39</ecNumber>
    </recommendedName>
</protein>
<comment type="catalytic activity">
    <reaction evidence="4">
        <text>holo-[ACP] + malonyl-CoA = malonyl-[ACP] + CoA</text>
        <dbReference type="Rhea" id="RHEA:41792"/>
        <dbReference type="Rhea" id="RHEA-COMP:9623"/>
        <dbReference type="Rhea" id="RHEA-COMP:9685"/>
        <dbReference type="ChEBI" id="CHEBI:57287"/>
        <dbReference type="ChEBI" id="CHEBI:57384"/>
        <dbReference type="ChEBI" id="CHEBI:64479"/>
        <dbReference type="ChEBI" id="CHEBI:78449"/>
        <dbReference type="EC" id="2.3.1.39"/>
    </reaction>
</comment>
<dbReference type="GO" id="GO:0005829">
    <property type="term" value="C:cytosol"/>
    <property type="evidence" value="ECO:0007669"/>
    <property type="project" value="TreeGrafter"/>
</dbReference>